<dbReference type="SMART" id="SM00872">
    <property type="entry name" value="Alpha-mann_mid"/>
    <property type="match status" value="1"/>
</dbReference>
<evidence type="ECO:0000256" key="2">
    <source>
        <dbReference type="ARBA" id="ARBA00022723"/>
    </source>
</evidence>
<dbReference type="InterPro" id="IPR011330">
    <property type="entry name" value="Glyco_hydro/deAcase_b/a-brl"/>
</dbReference>
<dbReference type="Gene3D" id="1.20.1270.50">
    <property type="entry name" value="Glycoside hydrolase family 38, central domain"/>
    <property type="match status" value="1"/>
</dbReference>
<sequence>MPDKDNPQPERPWKVFLVGYAHIDSEWLWKVDETIDVCRFTFGNALQLMKKYDFLTFAQGPGFYYELTEEHHPEIFRDIREMVERVQWRVIDGAYIEFDANMPSGESLIRQFLYGISYLEGKFGVRPRTLYLPDSFGFSATLPKILKGMGIENFATSKLDWNDTNTFPYHIFRWRSRSGDEVLAYSTPGSYSDYLSDIKRILWNIEQQREKQDIPVLMQVFGRGDHGGGPEEVEVQNIARWMEEHRGELELIPTGMDEFFDYVRENHLEELPVFEDEIYLEFHRGVFTTGAWVKRLNRLNEWLILQVEKLYSILGVLYGVEYPGETLLRAWKAILLTQGHDALPASITGEVYGDVMRRNFDVYRDLLSLFRKGLKIIAEREGAGYIVFNPNSWPVSPYIRTWENVGGFHQRLGDGSRLIYLRELPPLGFRGCGEVGERPGDSAEVTETEDAFTLENSHLRVTVSRKTGWVTSIYDKRSDREVLREPMRPRIMWDYPMPFRGRFVPASMFDAWEVYYSEGINKHFHRDLRAEKVSLSERGPLYSSVRARFNYRQFRGKASVIELELGLYADKPYLEVKFRAHWNAHHRFLKLLVPVEVESDKAVFEVPYGAIERTDACNAENPQGRAKYEVFGHRWVDISDGNYGVAVINDSKYGFSWCDGTLGVSLLRSPSQPLADFIMRFIGMNKSAQEKFQDVELRKAGRLKKGFINTAIWFMVLFNEFRNRKKVTPIDRGYHVATLWIYPHEGEYTKGNVPMLAAELNTLYIIQRGPGGSSSLWNLVSVEPAEKVQVVAVKPCERGDCLVLRLFNTTAAPIEAALMPNLPLEGVAEATHDERPVTELPADGGSVKVFLGPYGVKTLLLSLKR</sequence>
<dbReference type="InterPro" id="IPR000602">
    <property type="entry name" value="Glyco_hydro_38_N"/>
</dbReference>
<dbReference type="CDD" id="cd10789">
    <property type="entry name" value="GH38N_AMII_ER_cytosolic"/>
    <property type="match status" value="1"/>
</dbReference>
<dbReference type="SUPFAM" id="SSF88688">
    <property type="entry name" value="Families 57/38 glycoside transferase middle domain"/>
    <property type="match status" value="1"/>
</dbReference>
<dbReference type="GO" id="GO:0006013">
    <property type="term" value="P:mannose metabolic process"/>
    <property type="evidence" value="ECO:0007669"/>
    <property type="project" value="InterPro"/>
</dbReference>
<dbReference type="OrthoDB" id="35948at2157"/>
<dbReference type="InterPro" id="IPR037094">
    <property type="entry name" value="Glyco_hydro_38_cen_sf"/>
</dbReference>
<dbReference type="InterPro" id="IPR041147">
    <property type="entry name" value="GH38_C"/>
</dbReference>
<protein>
    <recommendedName>
        <fullName evidence="5">Glycoside hydrolase family 38 central domain-containing protein</fullName>
    </recommendedName>
</protein>
<dbReference type="InterPro" id="IPR028995">
    <property type="entry name" value="Glyco_hydro_57/38_cen_sf"/>
</dbReference>
<dbReference type="GO" id="GO:0030246">
    <property type="term" value="F:carbohydrate binding"/>
    <property type="evidence" value="ECO:0007669"/>
    <property type="project" value="InterPro"/>
</dbReference>
<keyword evidence="7" id="KW-1185">Reference proteome</keyword>
<evidence type="ECO:0000256" key="3">
    <source>
        <dbReference type="ARBA" id="ARBA00022801"/>
    </source>
</evidence>
<dbReference type="InterPro" id="IPR011013">
    <property type="entry name" value="Gal_mutarotase_sf_dom"/>
</dbReference>
<gene>
    <name evidence="6" type="ORF">A3L11_09125</name>
</gene>
<evidence type="ECO:0000256" key="1">
    <source>
        <dbReference type="ARBA" id="ARBA00009792"/>
    </source>
</evidence>
<proteinExistence type="inferred from homology"/>
<dbReference type="Pfam" id="PF01074">
    <property type="entry name" value="Glyco_hydro_38N"/>
    <property type="match status" value="1"/>
</dbReference>
<comment type="similarity">
    <text evidence="1">Belongs to the glycosyl hydrolase 38 family.</text>
</comment>
<dbReference type="Pfam" id="PF09261">
    <property type="entry name" value="Alpha-mann_mid"/>
    <property type="match status" value="1"/>
</dbReference>
<dbReference type="InterPro" id="IPR027291">
    <property type="entry name" value="Glyco_hydro_38_N_sf"/>
</dbReference>
<dbReference type="EMBL" id="CP015103">
    <property type="protein sequence ID" value="ASJ09380.1"/>
    <property type="molecule type" value="Genomic_DNA"/>
</dbReference>
<feature type="domain" description="Glycoside hydrolase family 38 central" evidence="5">
    <location>
        <begin position="281"/>
        <end position="359"/>
    </location>
</feature>
<evidence type="ECO:0000313" key="7">
    <source>
        <dbReference type="Proteomes" id="UP000250125"/>
    </source>
</evidence>
<dbReference type="Proteomes" id="UP000250125">
    <property type="component" value="Chromosome"/>
</dbReference>
<dbReference type="Pfam" id="PF17677">
    <property type="entry name" value="Glyco_hydro38C2"/>
    <property type="match status" value="1"/>
</dbReference>
<dbReference type="PANTHER" id="PTHR46017:SF1">
    <property type="entry name" value="ALPHA-MANNOSIDASE 2C1"/>
    <property type="match status" value="1"/>
</dbReference>
<dbReference type="PANTHER" id="PTHR46017">
    <property type="entry name" value="ALPHA-MANNOSIDASE 2C1"/>
    <property type="match status" value="1"/>
</dbReference>
<dbReference type="GeneID" id="33318396"/>
<dbReference type="GO" id="GO:0009313">
    <property type="term" value="P:oligosaccharide catabolic process"/>
    <property type="evidence" value="ECO:0007669"/>
    <property type="project" value="TreeGrafter"/>
</dbReference>
<dbReference type="GO" id="GO:0004559">
    <property type="term" value="F:alpha-mannosidase activity"/>
    <property type="evidence" value="ECO:0007669"/>
    <property type="project" value="InterPro"/>
</dbReference>
<evidence type="ECO:0000256" key="4">
    <source>
        <dbReference type="ARBA" id="ARBA00023295"/>
    </source>
</evidence>
<dbReference type="InterPro" id="IPR015341">
    <property type="entry name" value="Glyco_hydro_38_cen"/>
</dbReference>
<dbReference type="Gene3D" id="3.20.110.10">
    <property type="entry name" value="Glycoside hydrolase 38, N terminal domain"/>
    <property type="match status" value="1"/>
</dbReference>
<accession>A0A2Z2MZD4</accession>
<keyword evidence="2" id="KW-0479">Metal-binding</keyword>
<keyword evidence="4" id="KW-0326">Glycosidase</keyword>
<dbReference type="Gene3D" id="2.70.98.30">
    <property type="entry name" value="Golgi alpha-mannosidase II, domain 4"/>
    <property type="match status" value="1"/>
</dbReference>
<dbReference type="Pfam" id="PF07748">
    <property type="entry name" value="Glyco_hydro_38C"/>
    <property type="match status" value="1"/>
</dbReference>
<organism evidence="6 7">
    <name type="scientific">Thermococcus siculi</name>
    <dbReference type="NCBI Taxonomy" id="72803"/>
    <lineage>
        <taxon>Archaea</taxon>
        <taxon>Methanobacteriati</taxon>
        <taxon>Methanobacteriota</taxon>
        <taxon>Thermococci</taxon>
        <taxon>Thermococcales</taxon>
        <taxon>Thermococcaceae</taxon>
        <taxon>Thermococcus</taxon>
    </lineage>
</organism>
<dbReference type="RefSeq" id="WP_088856609.1">
    <property type="nucleotide sequence ID" value="NZ_CP015103.1"/>
</dbReference>
<dbReference type="InterPro" id="IPR011682">
    <property type="entry name" value="Glyco_hydro_38_C"/>
</dbReference>
<dbReference type="KEGG" id="tsl:A3L11_09125"/>
<keyword evidence="3" id="KW-0378">Hydrolase</keyword>
<dbReference type="GO" id="GO:0046872">
    <property type="term" value="F:metal ion binding"/>
    <property type="evidence" value="ECO:0007669"/>
    <property type="project" value="UniProtKB-KW"/>
</dbReference>
<evidence type="ECO:0000313" key="6">
    <source>
        <dbReference type="EMBL" id="ASJ09380.1"/>
    </source>
</evidence>
<dbReference type="AlphaFoldDB" id="A0A2Z2MZD4"/>
<dbReference type="SUPFAM" id="SSF74650">
    <property type="entry name" value="Galactose mutarotase-like"/>
    <property type="match status" value="1"/>
</dbReference>
<reference evidence="6 7" key="1">
    <citation type="submission" date="2016-04" db="EMBL/GenBank/DDBJ databases">
        <title>Complete genome sequence of Thermococcus siculi type strain RG-20.</title>
        <authorList>
            <person name="Oger P.M."/>
        </authorList>
    </citation>
    <scope>NUCLEOTIDE SEQUENCE [LARGE SCALE GENOMIC DNA]</scope>
    <source>
        <strain evidence="6 7">RG-20</strain>
    </source>
</reference>
<name>A0A2Z2MZD4_9EURY</name>
<dbReference type="SUPFAM" id="SSF88713">
    <property type="entry name" value="Glycoside hydrolase/deacetylase"/>
    <property type="match status" value="1"/>
</dbReference>
<evidence type="ECO:0000259" key="5">
    <source>
        <dbReference type="SMART" id="SM00872"/>
    </source>
</evidence>